<dbReference type="EMBL" id="JBHSYS010000002">
    <property type="protein sequence ID" value="MFC6957818.1"/>
    <property type="molecule type" value="Genomic_DNA"/>
</dbReference>
<organism evidence="1 2">
    <name type="scientific">Glycomyces mayteni</name>
    <dbReference type="NCBI Taxonomy" id="543887"/>
    <lineage>
        <taxon>Bacteria</taxon>
        <taxon>Bacillati</taxon>
        <taxon>Actinomycetota</taxon>
        <taxon>Actinomycetes</taxon>
        <taxon>Glycomycetales</taxon>
        <taxon>Glycomycetaceae</taxon>
        <taxon>Glycomyces</taxon>
    </lineage>
</organism>
<accession>A0ABW2D9P6</accession>
<sequence length="172" mass="18773">MDYLINFASSASPARVKEAVLAQWPLAPAAVFAGTISEFDEYEGPKLIVLIQSGLRPGSDFDTELDAGQVLADLLGGLSELHVTTLLCKAIGTRALITDGGRSDLTWMLVTEDGWHGRVVLRDDMEDDEMIIDYALQPVPCAPEIPVREPAPWQRGWYDDGVIPTAGYLDID</sequence>
<dbReference type="RefSeq" id="WP_382350045.1">
    <property type="nucleotide sequence ID" value="NZ_JBHMBP010000002.1"/>
</dbReference>
<dbReference type="Proteomes" id="UP001596470">
    <property type="component" value="Unassembled WGS sequence"/>
</dbReference>
<comment type="caution">
    <text evidence="1">The sequence shown here is derived from an EMBL/GenBank/DDBJ whole genome shotgun (WGS) entry which is preliminary data.</text>
</comment>
<protein>
    <submittedName>
        <fullName evidence="1">Uncharacterized protein</fullName>
    </submittedName>
</protein>
<proteinExistence type="predicted"/>
<name>A0ABW2D9P6_9ACTN</name>
<evidence type="ECO:0000313" key="2">
    <source>
        <dbReference type="Proteomes" id="UP001596470"/>
    </source>
</evidence>
<evidence type="ECO:0000313" key="1">
    <source>
        <dbReference type="EMBL" id="MFC6957818.1"/>
    </source>
</evidence>
<keyword evidence="2" id="KW-1185">Reference proteome</keyword>
<reference evidence="2" key="1">
    <citation type="journal article" date="2019" name="Int. J. Syst. Evol. Microbiol.">
        <title>The Global Catalogue of Microorganisms (GCM) 10K type strain sequencing project: providing services to taxonomists for standard genome sequencing and annotation.</title>
        <authorList>
            <consortium name="The Broad Institute Genomics Platform"/>
            <consortium name="The Broad Institute Genome Sequencing Center for Infectious Disease"/>
            <person name="Wu L."/>
            <person name="Ma J."/>
        </authorList>
    </citation>
    <scope>NUCLEOTIDE SEQUENCE [LARGE SCALE GENOMIC DNA]</scope>
    <source>
        <strain evidence="2">KACC 12634</strain>
    </source>
</reference>
<gene>
    <name evidence="1" type="ORF">ACFQS3_11485</name>
</gene>